<dbReference type="RefSeq" id="WP_080037955.1">
    <property type="nucleotide sequence ID" value="NZ_CP017717.1"/>
</dbReference>
<organism evidence="4 5">
    <name type="scientific">[Actinomadura] parvosata subsp. kistnae</name>
    <dbReference type="NCBI Taxonomy" id="1909395"/>
    <lineage>
        <taxon>Bacteria</taxon>
        <taxon>Bacillati</taxon>
        <taxon>Actinomycetota</taxon>
        <taxon>Actinomycetes</taxon>
        <taxon>Streptosporangiales</taxon>
        <taxon>Streptosporangiaceae</taxon>
        <taxon>Nonomuraea</taxon>
    </lineage>
</organism>
<feature type="domain" description="Phytase-like" evidence="3">
    <location>
        <begin position="44"/>
        <end position="355"/>
    </location>
</feature>
<proteinExistence type="predicted"/>
<dbReference type="InterPro" id="IPR027372">
    <property type="entry name" value="Phytase-like_dom"/>
</dbReference>
<evidence type="ECO:0000256" key="2">
    <source>
        <dbReference type="SAM" id="SignalP"/>
    </source>
</evidence>
<dbReference type="AlphaFoldDB" id="A0A1U9ZV70"/>
<dbReference type="Proteomes" id="UP000190797">
    <property type="component" value="Chromosome"/>
</dbReference>
<keyword evidence="5" id="KW-1185">Reference proteome</keyword>
<accession>A0A1U9ZV70</accession>
<gene>
    <name evidence="4" type="ORF">BKM31_10350</name>
</gene>
<dbReference type="OrthoDB" id="9758957at2"/>
<evidence type="ECO:0000256" key="1">
    <source>
        <dbReference type="SAM" id="MobiDB-lite"/>
    </source>
</evidence>
<feature type="region of interest" description="Disordered" evidence="1">
    <location>
        <begin position="135"/>
        <end position="154"/>
    </location>
</feature>
<dbReference type="KEGG" id="noa:BKM31_10350"/>
<evidence type="ECO:0000313" key="4">
    <source>
        <dbReference type="EMBL" id="AQZ61819.1"/>
    </source>
</evidence>
<reference evidence="5" key="1">
    <citation type="journal article" date="2017" name="Med. Chem. Commun.">
        <title>Nonomuraea sp. ATCC 55076 harbours the largest actinomycete chromosome to date and the kistamicin biosynthetic gene cluster.</title>
        <authorList>
            <person name="Nazari B."/>
            <person name="Forneris C.C."/>
            <person name="Gibson M.I."/>
            <person name="Moon K."/>
            <person name="Schramma K.R."/>
            <person name="Seyedsayamdost M.R."/>
        </authorList>
    </citation>
    <scope>NUCLEOTIDE SEQUENCE [LARGE SCALE GENOMIC DNA]</scope>
    <source>
        <strain evidence="5">ATCC 55076</strain>
    </source>
</reference>
<sequence>MTLAFAVVAGTAPPAAAAAPPEPVRITRFLGEQRIPYKETFAGTTVGGLSGFDRDPRTGVWYFVSDDRWRYGPARFYTGRLAFDRVTGGFTGVRLTGVTTLTRPDGTPYPGYGKPGSADPESIRVDRWSGRLLWGDEGDRPDRSNPDIPVSHSTVRETNLGGRETGALPLPSNLRFTTTESGPRRNFGFEGVAVTERSVTAITEGPRFEDGPVPTADDGSVTRLTVWDRRGRVRAQYAYPLDALAAPPSPPTGLTDSGVSELLAIDDHRYLALERSWIQGVGYRVKLYEIDVRDASDVRNRDSLTRYRTYRPVSKRLVRDLGAFRPPVQNLEGMSWGPRLASGECTLVIGSDDNFSEDEVTQLMAFGVTGCR</sequence>
<evidence type="ECO:0000313" key="5">
    <source>
        <dbReference type="Proteomes" id="UP000190797"/>
    </source>
</evidence>
<dbReference type="Pfam" id="PF13449">
    <property type="entry name" value="Phytase-like"/>
    <property type="match status" value="1"/>
</dbReference>
<evidence type="ECO:0000259" key="3">
    <source>
        <dbReference type="Pfam" id="PF13449"/>
    </source>
</evidence>
<feature type="region of interest" description="Disordered" evidence="1">
    <location>
        <begin position="101"/>
        <end position="121"/>
    </location>
</feature>
<dbReference type="STRING" id="1909395.BKM31_10350"/>
<protein>
    <recommendedName>
        <fullName evidence="3">Phytase-like domain-containing protein</fullName>
    </recommendedName>
</protein>
<feature type="chain" id="PRO_5038969735" description="Phytase-like domain-containing protein" evidence="2">
    <location>
        <begin position="18"/>
        <end position="372"/>
    </location>
</feature>
<feature type="signal peptide" evidence="2">
    <location>
        <begin position="1"/>
        <end position="17"/>
    </location>
</feature>
<name>A0A1U9ZV70_9ACTN</name>
<dbReference type="EMBL" id="CP017717">
    <property type="protein sequence ID" value="AQZ61819.1"/>
    <property type="molecule type" value="Genomic_DNA"/>
</dbReference>
<keyword evidence="2" id="KW-0732">Signal</keyword>